<reference evidence="1 2" key="2">
    <citation type="submission" date="2020-02" db="EMBL/GenBank/DDBJ databases">
        <title>Genome sequences of Thiorhodococcus mannitoliphagus and Thiorhodococcus minor, purple sulfur photosynthetic bacteria in the gammaproteobacterial family, Chromatiaceae.</title>
        <authorList>
            <person name="Aviles F.A."/>
            <person name="Meyer T.E."/>
            <person name="Kyndt J.A."/>
        </authorList>
    </citation>
    <scope>NUCLEOTIDE SEQUENCE [LARGE SCALE GENOMIC DNA]</scope>
    <source>
        <strain evidence="1 2">DSM 18266</strain>
    </source>
</reference>
<evidence type="ECO:0000313" key="2">
    <source>
        <dbReference type="Proteomes" id="UP000471640"/>
    </source>
</evidence>
<dbReference type="InterPro" id="IPR052919">
    <property type="entry name" value="TA_system_RNase"/>
</dbReference>
<keyword evidence="2" id="KW-1185">Reference proteome</keyword>
<dbReference type="EMBL" id="JAAIJR010000038">
    <property type="protein sequence ID" value="NEX20854.1"/>
    <property type="molecule type" value="Genomic_DNA"/>
</dbReference>
<dbReference type="InterPro" id="IPR029060">
    <property type="entry name" value="PIN-like_dom_sf"/>
</dbReference>
<sequence length="61" mass="6904">MATNAFGILPITPRHTAQLTDLPFHHRDPFEHLLIAPSMAEEIPLVSCDENFDAYGVSRIW</sequence>
<dbReference type="AlphaFoldDB" id="A0A6P1DYR9"/>
<dbReference type="CDD" id="cd09872">
    <property type="entry name" value="PIN_Sll0205-like"/>
    <property type="match status" value="1"/>
</dbReference>
<dbReference type="RefSeq" id="WP_164653963.1">
    <property type="nucleotide sequence ID" value="NZ_JAAIJR010000038.1"/>
</dbReference>
<proteinExistence type="predicted"/>
<dbReference type="SUPFAM" id="SSF88723">
    <property type="entry name" value="PIN domain-like"/>
    <property type="match status" value="1"/>
</dbReference>
<name>A0A6P1DYR9_9GAMM</name>
<dbReference type="Proteomes" id="UP000471640">
    <property type="component" value="Unassembled WGS sequence"/>
</dbReference>
<evidence type="ECO:0008006" key="3">
    <source>
        <dbReference type="Google" id="ProtNLM"/>
    </source>
</evidence>
<reference evidence="2" key="1">
    <citation type="journal article" date="2020" name="Microbiol. Resour. Announc.">
        <title>Draft Genome Sequences of Thiorhodococcus mannitoliphagus and Thiorhodococcus minor, Purple Sulfur Photosynthetic Bacteria in the Gammaproteobacterial Family Chromatiaceae.</title>
        <authorList>
            <person name="Aviles F.A."/>
            <person name="Meyer T.E."/>
            <person name="Kyndt J.A."/>
        </authorList>
    </citation>
    <scope>NUCLEOTIDE SEQUENCE [LARGE SCALE GENOMIC DNA]</scope>
    <source>
        <strain evidence="2">DSM 18266</strain>
    </source>
</reference>
<evidence type="ECO:0000313" key="1">
    <source>
        <dbReference type="EMBL" id="NEX20854.1"/>
    </source>
</evidence>
<organism evidence="1 2">
    <name type="scientific">Thiorhodococcus mannitoliphagus</name>
    <dbReference type="NCBI Taxonomy" id="329406"/>
    <lineage>
        <taxon>Bacteria</taxon>
        <taxon>Pseudomonadati</taxon>
        <taxon>Pseudomonadota</taxon>
        <taxon>Gammaproteobacteria</taxon>
        <taxon>Chromatiales</taxon>
        <taxon>Chromatiaceae</taxon>
        <taxon>Thiorhodococcus</taxon>
    </lineage>
</organism>
<dbReference type="PANTHER" id="PTHR36173">
    <property type="entry name" value="RIBONUCLEASE VAPC16-RELATED"/>
    <property type="match status" value="1"/>
</dbReference>
<protein>
    <recommendedName>
        <fullName evidence="3">Type II toxin-antitoxin system VapC family toxin</fullName>
    </recommendedName>
</protein>
<gene>
    <name evidence="1" type="ORF">G3480_11110</name>
</gene>
<dbReference type="PANTHER" id="PTHR36173:SF2">
    <property type="entry name" value="RIBONUCLEASE VAPC16"/>
    <property type="match status" value="1"/>
</dbReference>
<dbReference type="InterPro" id="IPR041705">
    <property type="entry name" value="PIN_Sll0205"/>
</dbReference>
<accession>A0A6P1DYR9</accession>
<comment type="caution">
    <text evidence="1">The sequence shown here is derived from an EMBL/GenBank/DDBJ whole genome shotgun (WGS) entry which is preliminary data.</text>
</comment>